<evidence type="ECO:0000313" key="3">
    <source>
        <dbReference type="EMBL" id="PIK62186.1"/>
    </source>
</evidence>
<dbReference type="PANTHER" id="PTHR18849">
    <property type="entry name" value="LEUCINE RICH REPEAT PROTEIN"/>
    <property type="match status" value="1"/>
</dbReference>
<dbReference type="PROSITE" id="PS51450">
    <property type="entry name" value="LRR"/>
    <property type="match status" value="3"/>
</dbReference>
<keyword evidence="2" id="KW-0677">Repeat</keyword>
<dbReference type="OrthoDB" id="433501at2759"/>
<name>A0A2G8LPK5_STIJA</name>
<dbReference type="STRING" id="307972.A0A2G8LPK5"/>
<comment type="caution">
    <text evidence="3">The sequence shown here is derived from an EMBL/GenBank/DDBJ whole genome shotgun (WGS) entry which is preliminary data.</text>
</comment>
<organism evidence="3 4">
    <name type="scientific">Stichopus japonicus</name>
    <name type="common">Sea cucumber</name>
    <dbReference type="NCBI Taxonomy" id="307972"/>
    <lineage>
        <taxon>Eukaryota</taxon>
        <taxon>Metazoa</taxon>
        <taxon>Echinodermata</taxon>
        <taxon>Eleutherozoa</taxon>
        <taxon>Echinozoa</taxon>
        <taxon>Holothuroidea</taxon>
        <taxon>Aspidochirotacea</taxon>
        <taxon>Aspidochirotida</taxon>
        <taxon>Stichopodidae</taxon>
        <taxon>Apostichopus</taxon>
    </lineage>
</organism>
<dbReference type="GO" id="GO:0036158">
    <property type="term" value="P:outer dynein arm assembly"/>
    <property type="evidence" value="ECO:0007669"/>
    <property type="project" value="TreeGrafter"/>
</dbReference>
<dbReference type="GO" id="GO:0005737">
    <property type="term" value="C:cytoplasm"/>
    <property type="evidence" value="ECO:0007669"/>
    <property type="project" value="TreeGrafter"/>
</dbReference>
<dbReference type="EMBL" id="MRZV01000017">
    <property type="protein sequence ID" value="PIK62186.1"/>
    <property type="molecule type" value="Genomic_DNA"/>
</dbReference>
<proteinExistence type="predicted"/>
<keyword evidence="1" id="KW-0433">Leucine-rich repeat</keyword>
<protein>
    <submittedName>
        <fullName evidence="3">Uncharacterized protein</fullName>
    </submittedName>
</protein>
<dbReference type="Proteomes" id="UP000230750">
    <property type="component" value="Unassembled WGS sequence"/>
</dbReference>
<dbReference type="SUPFAM" id="SSF52058">
    <property type="entry name" value="L domain-like"/>
    <property type="match status" value="1"/>
</dbReference>
<dbReference type="Pfam" id="PF12799">
    <property type="entry name" value="LRR_4"/>
    <property type="match status" value="1"/>
</dbReference>
<sequence length="255" mass="28672">MLICISGWHSTNQEFDLDTKTVSKQLLKTLSGEFDLESVRFINLSQLKIENLGDISDCTCLEKLDASKNLISVVKPLAKLKQLTYLNLAANSISCIDHLEELESLKTLNLAGNLLGSFDSLQGLTKLQCLESLRFQDPIQEYMNPICQNAFYKRNVLAMFPNLKSLDGERVTGRGSEVFRLSHELERDVNDEEKSNENVLMPSSNSWTSEGFWDCNTLQSEGGDEAEGHLRAWFTPLHFSDLIKECNKLSSSAGR</sequence>
<dbReference type="Gene3D" id="3.80.10.10">
    <property type="entry name" value="Ribonuclease Inhibitor"/>
    <property type="match status" value="1"/>
</dbReference>
<dbReference type="InterPro" id="IPR025875">
    <property type="entry name" value="Leu-rich_rpt_4"/>
</dbReference>
<accession>A0A2G8LPK5</accession>
<dbReference type="InterPro" id="IPR032675">
    <property type="entry name" value="LRR_dom_sf"/>
</dbReference>
<dbReference type="PANTHER" id="PTHR18849:SF8">
    <property type="entry name" value="LEUCINE-RICH REPEAT-CONTAINING PROTEIN 61"/>
    <property type="match status" value="1"/>
</dbReference>
<evidence type="ECO:0000256" key="1">
    <source>
        <dbReference type="ARBA" id="ARBA00022614"/>
    </source>
</evidence>
<keyword evidence="4" id="KW-1185">Reference proteome</keyword>
<evidence type="ECO:0000256" key="2">
    <source>
        <dbReference type="ARBA" id="ARBA00022737"/>
    </source>
</evidence>
<dbReference type="InterPro" id="IPR001611">
    <property type="entry name" value="Leu-rich_rpt"/>
</dbReference>
<gene>
    <name evidence="3" type="ORF">BSL78_00909</name>
</gene>
<dbReference type="AlphaFoldDB" id="A0A2G8LPK5"/>
<dbReference type="SMART" id="SM00365">
    <property type="entry name" value="LRR_SD22"/>
    <property type="match status" value="3"/>
</dbReference>
<evidence type="ECO:0000313" key="4">
    <source>
        <dbReference type="Proteomes" id="UP000230750"/>
    </source>
</evidence>
<reference evidence="3 4" key="1">
    <citation type="journal article" date="2017" name="PLoS Biol.">
        <title>The sea cucumber genome provides insights into morphological evolution and visceral regeneration.</title>
        <authorList>
            <person name="Zhang X."/>
            <person name="Sun L."/>
            <person name="Yuan J."/>
            <person name="Sun Y."/>
            <person name="Gao Y."/>
            <person name="Zhang L."/>
            <person name="Li S."/>
            <person name="Dai H."/>
            <person name="Hamel J.F."/>
            <person name="Liu C."/>
            <person name="Yu Y."/>
            <person name="Liu S."/>
            <person name="Lin W."/>
            <person name="Guo K."/>
            <person name="Jin S."/>
            <person name="Xu P."/>
            <person name="Storey K.B."/>
            <person name="Huan P."/>
            <person name="Zhang T."/>
            <person name="Zhou Y."/>
            <person name="Zhang J."/>
            <person name="Lin C."/>
            <person name="Li X."/>
            <person name="Xing L."/>
            <person name="Huo D."/>
            <person name="Sun M."/>
            <person name="Wang L."/>
            <person name="Mercier A."/>
            <person name="Li F."/>
            <person name="Yang H."/>
            <person name="Xiang J."/>
        </authorList>
    </citation>
    <scope>NUCLEOTIDE SEQUENCE [LARGE SCALE GENOMIC DNA]</scope>
    <source>
        <strain evidence="3">Shaxun</strain>
        <tissue evidence="3">Muscle</tissue>
    </source>
</reference>